<keyword evidence="3" id="KW-1185">Reference proteome</keyword>
<sequence>MSHTPPLVSILINNYNYGRFLTEAIDSALNQTYSNLEVIVVDDGSTDDSRSIIANYQQKIIPILKENGGQATAFNVGFAASQGEIICFLDSDDLFEPQKIAEIVQIFEQNPEVGWCFHPLTYVGEPINTEVLETITGTEGIYDLRDSIQRGKLKGKLSFGTATSAMSMKRSLLEKILPMPEVIKITSDDYIKYLALGLTPGFVLLKKLALQRIHGNNAYTFKLDKTDLRIKILCLTAYWMKKEFPQFEKFSNNMLALAMGLDWRYGSRTEENSQLMQDYIASTPMVSLVEIYLRATYYRIKP</sequence>
<dbReference type="Proteomes" id="UP000184550">
    <property type="component" value="Unassembled WGS sequence"/>
</dbReference>
<organism evidence="2 3">
    <name type="scientific">Planktothrix serta PCC 8927</name>
    <dbReference type="NCBI Taxonomy" id="671068"/>
    <lineage>
        <taxon>Bacteria</taxon>
        <taxon>Bacillati</taxon>
        <taxon>Cyanobacteriota</taxon>
        <taxon>Cyanophyceae</taxon>
        <taxon>Oscillatoriophycideae</taxon>
        <taxon>Oscillatoriales</taxon>
        <taxon>Microcoleaceae</taxon>
        <taxon>Planktothrix</taxon>
    </lineage>
</organism>
<dbReference type="AlphaFoldDB" id="A0A7Z9DW15"/>
<dbReference type="InterPro" id="IPR029044">
    <property type="entry name" value="Nucleotide-diphossugar_trans"/>
</dbReference>
<dbReference type="SUPFAM" id="SSF53448">
    <property type="entry name" value="Nucleotide-diphospho-sugar transferases"/>
    <property type="match status" value="1"/>
</dbReference>
<gene>
    <name evidence="2" type="ORF">PL8927_140096</name>
</gene>
<dbReference type="InterPro" id="IPR001173">
    <property type="entry name" value="Glyco_trans_2-like"/>
</dbReference>
<dbReference type="PANTHER" id="PTHR22916:SF3">
    <property type="entry name" value="UDP-GLCNAC:BETAGAL BETA-1,3-N-ACETYLGLUCOSAMINYLTRANSFERASE-LIKE PROTEIN 1"/>
    <property type="match status" value="1"/>
</dbReference>
<feature type="domain" description="Glycosyltransferase 2-like" evidence="1">
    <location>
        <begin position="9"/>
        <end position="176"/>
    </location>
</feature>
<evidence type="ECO:0000313" key="2">
    <source>
        <dbReference type="EMBL" id="VXD11297.1"/>
    </source>
</evidence>
<name>A0A7Z9DW15_9CYAN</name>
<dbReference type="RefSeq" id="WP_083617496.1">
    <property type="nucleotide sequence ID" value="NZ_LR734832.1"/>
</dbReference>
<reference evidence="2" key="1">
    <citation type="submission" date="2019-10" db="EMBL/GenBank/DDBJ databases">
        <authorList>
            <consortium name="Genoscope - CEA"/>
            <person name="William W."/>
        </authorList>
    </citation>
    <scope>NUCLEOTIDE SEQUENCE [LARGE SCALE GENOMIC DNA]</scope>
    <source>
        <strain evidence="2">BBR_PRJEB10992</strain>
    </source>
</reference>
<dbReference type="OrthoDB" id="450387at2"/>
<dbReference type="GO" id="GO:0016758">
    <property type="term" value="F:hexosyltransferase activity"/>
    <property type="evidence" value="ECO:0007669"/>
    <property type="project" value="UniProtKB-ARBA"/>
</dbReference>
<comment type="caution">
    <text evidence="2">The sequence shown here is derived from an EMBL/GenBank/DDBJ whole genome shotgun (WGS) entry which is preliminary data.</text>
</comment>
<protein>
    <submittedName>
        <fullName evidence="2">Glucosyltransferase</fullName>
    </submittedName>
</protein>
<accession>A0A7Z9DW15</accession>
<evidence type="ECO:0000259" key="1">
    <source>
        <dbReference type="Pfam" id="PF00535"/>
    </source>
</evidence>
<dbReference type="Pfam" id="PF00535">
    <property type="entry name" value="Glycos_transf_2"/>
    <property type="match status" value="1"/>
</dbReference>
<dbReference type="EMBL" id="CZCU02000046">
    <property type="protein sequence ID" value="VXD11297.1"/>
    <property type="molecule type" value="Genomic_DNA"/>
</dbReference>
<dbReference type="PANTHER" id="PTHR22916">
    <property type="entry name" value="GLYCOSYLTRANSFERASE"/>
    <property type="match status" value="1"/>
</dbReference>
<evidence type="ECO:0000313" key="3">
    <source>
        <dbReference type="Proteomes" id="UP000184550"/>
    </source>
</evidence>
<proteinExistence type="predicted"/>
<dbReference type="Gene3D" id="3.90.550.10">
    <property type="entry name" value="Spore Coat Polysaccharide Biosynthesis Protein SpsA, Chain A"/>
    <property type="match status" value="1"/>
</dbReference>
<dbReference type="CDD" id="cd00761">
    <property type="entry name" value="Glyco_tranf_GTA_type"/>
    <property type="match status" value="1"/>
</dbReference>